<name>A0ABU9WAS9_9BURK</name>
<proteinExistence type="inferred from homology"/>
<comment type="similarity">
    <text evidence="2 10">Belongs to the fimbrial export usher family.</text>
</comment>
<evidence type="ECO:0000259" key="12">
    <source>
        <dbReference type="Pfam" id="PF13954"/>
    </source>
</evidence>
<dbReference type="RefSeq" id="WP_343490959.1">
    <property type="nucleotide sequence ID" value="NZ_JBCPYA010000001.1"/>
</dbReference>
<evidence type="ECO:0000256" key="8">
    <source>
        <dbReference type="ARBA" id="ARBA00023136"/>
    </source>
</evidence>
<keyword evidence="7" id="KW-0732">Signal</keyword>
<organism evidence="13 14">
    <name type="scientific">Burkholderia theae</name>
    <dbReference type="NCBI Taxonomy" id="3143496"/>
    <lineage>
        <taxon>Bacteria</taxon>
        <taxon>Pseudomonadati</taxon>
        <taxon>Pseudomonadota</taxon>
        <taxon>Betaproteobacteria</taxon>
        <taxon>Burkholderiales</taxon>
        <taxon>Burkholderiaceae</taxon>
        <taxon>Burkholderia</taxon>
    </lineage>
</organism>
<evidence type="ECO:0000259" key="11">
    <source>
        <dbReference type="Pfam" id="PF13953"/>
    </source>
</evidence>
<dbReference type="InterPro" id="IPR037224">
    <property type="entry name" value="PapC_N_sf"/>
</dbReference>
<dbReference type="SUPFAM" id="SSF141729">
    <property type="entry name" value="FimD N-terminal domain-like"/>
    <property type="match status" value="1"/>
</dbReference>
<dbReference type="InterPro" id="IPR018030">
    <property type="entry name" value="Fimbrial_membr_usher_CS"/>
</dbReference>
<evidence type="ECO:0000256" key="3">
    <source>
        <dbReference type="ARBA" id="ARBA00022448"/>
    </source>
</evidence>
<keyword evidence="3 10" id="KW-0813">Transport</keyword>
<dbReference type="Pfam" id="PF13953">
    <property type="entry name" value="PapC_C"/>
    <property type="match status" value="1"/>
</dbReference>
<dbReference type="PROSITE" id="PS01151">
    <property type="entry name" value="FIMBRIAL_USHER"/>
    <property type="match status" value="1"/>
</dbReference>
<dbReference type="Gene3D" id="2.60.40.3110">
    <property type="match status" value="1"/>
</dbReference>
<evidence type="ECO:0000256" key="1">
    <source>
        <dbReference type="ARBA" id="ARBA00004571"/>
    </source>
</evidence>
<evidence type="ECO:0000256" key="7">
    <source>
        <dbReference type="ARBA" id="ARBA00022729"/>
    </source>
</evidence>
<dbReference type="Gene3D" id="2.60.40.2610">
    <property type="entry name" value="Outer membrane usher protein FimD, plug domain"/>
    <property type="match status" value="1"/>
</dbReference>
<comment type="caution">
    <text evidence="13">The sequence shown here is derived from an EMBL/GenBank/DDBJ whole genome shotgun (WGS) entry which is preliminary data.</text>
</comment>
<keyword evidence="5 10" id="KW-1029">Fimbrium biogenesis</keyword>
<evidence type="ECO:0000256" key="4">
    <source>
        <dbReference type="ARBA" id="ARBA00022452"/>
    </source>
</evidence>
<evidence type="ECO:0000256" key="5">
    <source>
        <dbReference type="ARBA" id="ARBA00022558"/>
    </source>
</evidence>
<dbReference type="Pfam" id="PF00577">
    <property type="entry name" value="Usher"/>
    <property type="match status" value="1"/>
</dbReference>
<reference evidence="13 14" key="1">
    <citation type="submission" date="2024-05" db="EMBL/GenBank/DDBJ databases">
        <title>Burkholderia sp. Nov. a novel bacteria isolated from rhizosphere soil of Camellia sinensis.</title>
        <authorList>
            <person name="Dong Y."/>
        </authorList>
    </citation>
    <scope>NUCLEOTIDE SEQUENCE [LARGE SCALE GENOMIC DNA]</scope>
    <source>
        <strain evidence="13 14">GS2Y</strain>
    </source>
</reference>
<sequence>MLVGLVFAGQARAEVEFNELFLKKGDAPVELKYFERGSAVPPGNYDVDVYLNGTMVKRQTVLFRGEQDGEVKPAISLGMLKTLGVDIPRLTKEQRIPVGTDDGWLVDMPALADGASVSFDVNTLSLRLSVPQAYVLRTARGYVDPSLWDDGVTAAYTNYQVNVSRNTGTGSGNSNYQYLNLRSGLNVGGWRFRNESSYTNSTGTNGRFSINRSYAEHAVRSINGKAAVGELYSSGEIFDSVRFIGAQVSSDLGMLPENELGFAPVVRGIAESNAVVEVRQNGYVIHSVTVPPGAFEISDIYPSGSNGDLQVRIIEADGRVRTFSQPYSYLPVMIRQGGIRYSFAAGEYRVKGESRPKFMQGTLVYGLSADFTGYGGLIAAQNYGAINLGVGLNTRFGGLSLDVTHSRSQAQGRTSQGQSVRFQYSKTLNATDTTFTMAGYRYSSDGYRTFGQHVEDTDRTGDRTIYERQKNRFDINVNQSLSNGGSLFASFGETSYWNRPGSNRSFQFGYSGAYRNISYSVAMSRTQDAGSYGSANTQFSASISIPLGKSTRSHRFYTSAVSSLHSDTNVQAGVSGSLNDSNTINYSVQTGYNNRSGGSGGGSLGWDTPVSQLSASYNQDRYSKHMDVGAAGSLVVHRGGVTFGQTLGETFAVAAVPEVSGVGISGTTARTDWRGYAVVPYLQPYRHNWLTVDTATIGTDTEIAENSKSVVPTRGAIVKTSFAAESGRRVQFDLTRDRAGKIPFGAQAYDENGKVVGMVDNQSRLLVFGIKDQGSIDVRWGDGGCKVNYRLQPQNKALTYERQSVRCALDMSIGAN</sequence>
<evidence type="ECO:0000313" key="14">
    <source>
        <dbReference type="Proteomes" id="UP001466933"/>
    </source>
</evidence>
<dbReference type="InterPro" id="IPR025885">
    <property type="entry name" value="PapC_N"/>
</dbReference>
<keyword evidence="9 10" id="KW-0998">Cell outer membrane</keyword>
<keyword evidence="6 10" id="KW-0812">Transmembrane</keyword>
<gene>
    <name evidence="13" type="ORF">VOI36_04380</name>
</gene>
<evidence type="ECO:0000256" key="6">
    <source>
        <dbReference type="ARBA" id="ARBA00022692"/>
    </source>
</evidence>
<feature type="domain" description="PapC-like C-terminal" evidence="11">
    <location>
        <begin position="732"/>
        <end position="792"/>
    </location>
</feature>
<dbReference type="PANTHER" id="PTHR30451">
    <property type="entry name" value="OUTER MEMBRANE USHER PROTEIN"/>
    <property type="match status" value="1"/>
</dbReference>
<evidence type="ECO:0000256" key="2">
    <source>
        <dbReference type="ARBA" id="ARBA00008064"/>
    </source>
</evidence>
<feature type="domain" description="PapC N-terminal" evidence="12">
    <location>
        <begin position="16"/>
        <end position="162"/>
    </location>
</feature>
<accession>A0ABU9WAS9</accession>
<dbReference type="InterPro" id="IPR000015">
    <property type="entry name" value="Fimb_usher"/>
</dbReference>
<dbReference type="InterPro" id="IPR043142">
    <property type="entry name" value="PapC-like_C_sf"/>
</dbReference>
<dbReference type="PANTHER" id="PTHR30451:SF21">
    <property type="entry name" value="FIMBRIAL USHER DOMAIN-CONTAINING PROTEIN YDET-RELATED"/>
    <property type="match status" value="1"/>
</dbReference>
<comment type="subcellular location">
    <subcellularLocation>
        <location evidence="1 10">Cell outer membrane</location>
        <topology evidence="1 10">Multi-pass membrane protein</topology>
    </subcellularLocation>
</comment>
<evidence type="ECO:0000256" key="10">
    <source>
        <dbReference type="RuleBase" id="RU003884"/>
    </source>
</evidence>
<dbReference type="EMBL" id="JBCPYA010000001">
    <property type="protein sequence ID" value="MEN2469121.1"/>
    <property type="molecule type" value="Genomic_DNA"/>
</dbReference>
<dbReference type="Gene3D" id="3.10.20.410">
    <property type="match status" value="1"/>
</dbReference>
<dbReference type="Pfam" id="PF13954">
    <property type="entry name" value="PapC_N"/>
    <property type="match status" value="1"/>
</dbReference>
<evidence type="ECO:0000313" key="13">
    <source>
        <dbReference type="EMBL" id="MEN2469121.1"/>
    </source>
</evidence>
<evidence type="ECO:0000256" key="9">
    <source>
        <dbReference type="ARBA" id="ARBA00023237"/>
    </source>
</evidence>
<dbReference type="Proteomes" id="UP001466933">
    <property type="component" value="Unassembled WGS sequence"/>
</dbReference>
<keyword evidence="8 10" id="KW-0472">Membrane</keyword>
<dbReference type="InterPro" id="IPR042186">
    <property type="entry name" value="FimD_plug_dom"/>
</dbReference>
<keyword evidence="4" id="KW-1134">Transmembrane beta strand</keyword>
<protein>
    <submittedName>
        <fullName evidence="13">Fimbria/pilus outer membrane usher protein</fullName>
    </submittedName>
</protein>
<dbReference type="Gene3D" id="2.60.40.2070">
    <property type="match status" value="1"/>
</dbReference>
<keyword evidence="14" id="KW-1185">Reference proteome</keyword>
<dbReference type="InterPro" id="IPR025949">
    <property type="entry name" value="PapC-like_C"/>
</dbReference>